<dbReference type="Proteomes" id="UP000800082">
    <property type="component" value="Unassembled WGS sequence"/>
</dbReference>
<keyword evidence="2" id="KW-1185">Reference proteome</keyword>
<proteinExistence type="predicted"/>
<dbReference type="GeneID" id="54348125"/>
<dbReference type="AlphaFoldDB" id="A0A6A5RR23"/>
<feature type="non-terminal residue" evidence="1">
    <location>
        <position position="1"/>
    </location>
</feature>
<organism evidence="1 2">
    <name type="scientific">Didymella exigua CBS 183.55</name>
    <dbReference type="NCBI Taxonomy" id="1150837"/>
    <lineage>
        <taxon>Eukaryota</taxon>
        <taxon>Fungi</taxon>
        <taxon>Dikarya</taxon>
        <taxon>Ascomycota</taxon>
        <taxon>Pezizomycotina</taxon>
        <taxon>Dothideomycetes</taxon>
        <taxon>Pleosporomycetidae</taxon>
        <taxon>Pleosporales</taxon>
        <taxon>Pleosporineae</taxon>
        <taxon>Didymellaceae</taxon>
        <taxon>Didymella</taxon>
    </lineage>
</organism>
<dbReference type="RefSeq" id="XP_033450151.1">
    <property type="nucleotide sequence ID" value="XM_033590458.1"/>
</dbReference>
<gene>
    <name evidence="1" type="ORF">M421DRAFT_413685</name>
</gene>
<sequence length="50" mass="5673">LRDYFYINLARSRVVASLITPSTAPLGWLTLLSAHPLLWLLPITTRPKLL</sequence>
<evidence type="ECO:0000313" key="1">
    <source>
        <dbReference type="EMBL" id="KAF1929903.1"/>
    </source>
</evidence>
<protein>
    <submittedName>
        <fullName evidence="1">Uncharacterized protein</fullName>
    </submittedName>
</protein>
<reference evidence="1" key="1">
    <citation type="journal article" date="2020" name="Stud. Mycol.">
        <title>101 Dothideomycetes genomes: a test case for predicting lifestyles and emergence of pathogens.</title>
        <authorList>
            <person name="Haridas S."/>
            <person name="Albert R."/>
            <person name="Binder M."/>
            <person name="Bloem J."/>
            <person name="Labutti K."/>
            <person name="Salamov A."/>
            <person name="Andreopoulos B."/>
            <person name="Baker S."/>
            <person name="Barry K."/>
            <person name="Bills G."/>
            <person name="Bluhm B."/>
            <person name="Cannon C."/>
            <person name="Castanera R."/>
            <person name="Culley D."/>
            <person name="Daum C."/>
            <person name="Ezra D."/>
            <person name="Gonzalez J."/>
            <person name="Henrissat B."/>
            <person name="Kuo A."/>
            <person name="Liang C."/>
            <person name="Lipzen A."/>
            <person name="Lutzoni F."/>
            <person name="Magnuson J."/>
            <person name="Mondo S."/>
            <person name="Nolan M."/>
            <person name="Ohm R."/>
            <person name="Pangilinan J."/>
            <person name="Park H.-J."/>
            <person name="Ramirez L."/>
            <person name="Alfaro M."/>
            <person name="Sun H."/>
            <person name="Tritt A."/>
            <person name="Yoshinaga Y."/>
            <person name="Zwiers L.-H."/>
            <person name="Turgeon B."/>
            <person name="Goodwin S."/>
            <person name="Spatafora J."/>
            <person name="Crous P."/>
            <person name="Grigoriev I."/>
        </authorList>
    </citation>
    <scope>NUCLEOTIDE SEQUENCE</scope>
    <source>
        <strain evidence="1">CBS 183.55</strain>
    </source>
</reference>
<accession>A0A6A5RR23</accession>
<dbReference type="EMBL" id="ML978964">
    <property type="protein sequence ID" value="KAF1929903.1"/>
    <property type="molecule type" value="Genomic_DNA"/>
</dbReference>
<evidence type="ECO:0000313" key="2">
    <source>
        <dbReference type="Proteomes" id="UP000800082"/>
    </source>
</evidence>
<name>A0A6A5RR23_9PLEO</name>